<dbReference type="EMBL" id="JAHIBW010000023">
    <property type="protein sequence ID" value="KAG7299048.1"/>
    <property type="molecule type" value="Genomic_DNA"/>
</dbReference>
<comment type="similarity">
    <text evidence="1">Belongs to the 1-acyl-sn-glycerol-3-phosphate acyltransferase family.</text>
</comment>
<keyword evidence="4" id="KW-1133">Transmembrane helix</keyword>
<keyword evidence="7" id="KW-1185">Reference proteome</keyword>
<dbReference type="InterPro" id="IPR032098">
    <property type="entry name" value="Acyltransf_C"/>
</dbReference>
<evidence type="ECO:0000256" key="1">
    <source>
        <dbReference type="ARBA" id="ARBA00008655"/>
    </source>
</evidence>
<dbReference type="Proteomes" id="UP000823941">
    <property type="component" value="Chromosome 23"/>
</dbReference>
<keyword evidence="3" id="KW-0012">Acyltransferase</keyword>
<feature type="transmembrane region" description="Helical" evidence="4">
    <location>
        <begin position="345"/>
        <end position="365"/>
    </location>
</feature>
<evidence type="ECO:0000256" key="2">
    <source>
        <dbReference type="ARBA" id="ARBA00022679"/>
    </source>
</evidence>
<dbReference type="Pfam" id="PF01553">
    <property type="entry name" value="Acyltransferase"/>
    <property type="match status" value="2"/>
</dbReference>
<gene>
    <name evidence="6" type="ORF">JYU34_017523</name>
</gene>
<comment type="caution">
    <text evidence="6">The sequence shown here is derived from an EMBL/GenBank/DDBJ whole genome shotgun (WGS) entry which is preliminary data.</text>
</comment>
<keyword evidence="4" id="KW-0812">Transmembrane</keyword>
<feature type="transmembrane region" description="Helical" evidence="4">
    <location>
        <begin position="371"/>
        <end position="391"/>
    </location>
</feature>
<evidence type="ECO:0000313" key="7">
    <source>
        <dbReference type="Proteomes" id="UP000823941"/>
    </source>
</evidence>
<dbReference type="PANTHER" id="PTHR10983">
    <property type="entry name" value="1-ACYLGLYCEROL-3-PHOSPHATE ACYLTRANSFERASE-RELATED"/>
    <property type="match status" value="1"/>
</dbReference>
<dbReference type="SUPFAM" id="SSF69593">
    <property type="entry name" value="Glycerol-3-phosphate (1)-acyltransferase"/>
    <property type="match status" value="2"/>
</dbReference>
<dbReference type="PANTHER" id="PTHR10983:SF16">
    <property type="entry name" value="LYSOCARDIOLIPIN ACYLTRANSFERASE 1"/>
    <property type="match status" value="1"/>
</dbReference>
<feature type="domain" description="Phospholipid/glycerol acyltransferase" evidence="5">
    <location>
        <begin position="80"/>
        <end position="241"/>
    </location>
</feature>
<proteinExistence type="inferred from homology"/>
<dbReference type="Pfam" id="PF16076">
    <property type="entry name" value="Acyltransf_C"/>
    <property type="match status" value="1"/>
</dbReference>
<evidence type="ECO:0000256" key="3">
    <source>
        <dbReference type="ARBA" id="ARBA00023315"/>
    </source>
</evidence>
<name>A0ABQ7Q567_PLUXY</name>
<dbReference type="SMART" id="SM00563">
    <property type="entry name" value="PlsC"/>
    <property type="match status" value="1"/>
</dbReference>
<evidence type="ECO:0000259" key="5">
    <source>
        <dbReference type="SMART" id="SM00563"/>
    </source>
</evidence>
<keyword evidence="2" id="KW-0808">Transferase</keyword>
<evidence type="ECO:0000256" key="4">
    <source>
        <dbReference type="SAM" id="Phobius"/>
    </source>
</evidence>
<dbReference type="InterPro" id="IPR002123">
    <property type="entry name" value="Plipid/glycerol_acylTrfase"/>
</dbReference>
<organism evidence="6 7">
    <name type="scientific">Plutella xylostella</name>
    <name type="common">Diamondback moth</name>
    <name type="synonym">Plutella maculipennis</name>
    <dbReference type="NCBI Taxonomy" id="51655"/>
    <lineage>
        <taxon>Eukaryota</taxon>
        <taxon>Metazoa</taxon>
        <taxon>Ecdysozoa</taxon>
        <taxon>Arthropoda</taxon>
        <taxon>Hexapoda</taxon>
        <taxon>Insecta</taxon>
        <taxon>Pterygota</taxon>
        <taxon>Neoptera</taxon>
        <taxon>Endopterygota</taxon>
        <taxon>Lepidoptera</taxon>
        <taxon>Glossata</taxon>
        <taxon>Ditrysia</taxon>
        <taxon>Yponomeutoidea</taxon>
        <taxon>Plutellidae</taxon>
        <taxon>Plutella</taxon>
    </lineage>
</organism>
<sequence length="401" mass="47517">MPPAALGLLVCAAWYYTILAGFFILYCPVLYVMFFNHRLYRNLADTLFALWELFPVALFQCCCKTELHHYGDYVDRDENCIIVMNHRTRIDWNYVWIALYHATQMNHDTADKTHNASNTSRVDSHTFDARCEEYGALDAIGGGKAKIKFVLKDELKMVPGLGWIMQLNFFLYVKRSWREDQLGLAQFTDYYRRVRSGYRLVLFPEGTDLSDENRRKSDRFAVANNLSHLDFVLHPRTTGWTVLVSRLRGAALAAVYDVTVAYDAPAQTEADLLKGKLPKHVYFHFKRYPIERLPEEEDQLRVWLNDRWREKEYSLRQFHNNGNFCDSLNRTPIERRPRSLQTAKLAFVFWSFIDLLFMYSIFYSMVFQFWVLYHSLLFTFVTWWFGGFHNIQYKILEMTKK</sequence>
<accession>A0ABQ7Q567</accession>
<dbReference type="CDD" id="cd07990">
    <property type="entry name" value="LPLAT_LCLAT1-like"/>
    <property type="match status" value="1"/>
</dbReference>
<protein>
    <recommendedName>
        <fullName evidence="5">Phospholipid/glycerol acyltransferase domain-containing protein</fullName>
    </recommendedName>
</protein>
<feature type="transmembrane region" description="Helical" evidence="4">
    <location>
        <begin position="12"/>
        <end position="34"/>
    </location>
</feature>
<evidence type="ECO:0000313" key="6">
    <source>
        <dbReference type="EMBL" id="KAG7299048.1"/>
    </source>
</evidence>
<keyword evidence="4" id="KW-0472">Membrane</keyword>
<reference evidence="6 7" key="1">
    <citation type="submission" date="2021-06" db="EMBL/GenBank/DDBJ databases">
        <title>A haploid diamondback moth (Plutella xylostella L.) genome assembly resolves 31 chromosomes and identifies a diamide resistance mutation.</title>
        <authorList>
            <person name="Ward C.M."/>
            <person name="Perry K.D."/>
            <person name="Baker G."/>
            <person name="Powis K."/>
            <person name="Heckel D.G."/>
            <person name="Baxter S.W."/>
        </authorList>
    </citation>
    <scope>NUCLEOTIDE SEQUENCE [LARGE SCALE GENOMIC DNA]</scope>
    <source>
        <strain evidence="6 7">LV</strain>
        <tissue evidence="6">Single pupa</tissue>
    </source>
</reference>